<dbReference type="GO" id="GO:0005737">
    <property type="term" value="C:cytoplasm"/>
    <property type="evidence" value="ECO:0007669"/>
    <property type="project" value="UniProtKB-ARBA"/>
</dbReference>
<evidence type="ECO:0000259" key="13">
    <source>
        <dbReference type="PROSITE" id="PS50892"/>
    </source>
</evidence>
<dbReference type="PROSITE" id="PS50859">
    <property type="entry name" value="LONGIN"/>
    <property type="match status" value="1"/>
</dbReference>
<comment type="caution">
    <text evidence="14">The sequence shown here is derived from an EMBL/GenBank/DDBJ whole genome shotgun (WGS) entry which is preliminary data.</text>
</comment>
<evidence type="ECO:0000256" key="11">
    <source>
        <dbReference type="SAM" id="Phobius"/>
    </source>
</evidence>
<gene>
    <name evidence="14" type="ORF">SASPL_101280</name>
</gene>
<feature type="region of interest" description="Disordered" evidence="10">
    <location>
        <begin position="154"/>
        <end position="174"/>
    </location>
</feature>
<dbReference type="GO" id="GO:0016020">
    <property type="term" value="C:membrane"/>
    <property type="evidence" value="ECO:0007669"/>
    <property type="project" value="InterPro"/>
</dbReference>
<reference evidence="14" key="1">
    <citation type="submission" date="2018-01" db="EMBL/GenBank/DDBJ databases">
        <authorList>
            <person name="Mao J.F."/>
        </authorList>
    </citation>
    <scope>NUCLEOTIDE SEQUENCE</scope>
    <source>
        <strain evidence="14">Huo1</strain>
        <tissue evidence="14">Leaf</tissue>
    </source>
</reference>
<name>A0A8X8YVJ2_SALSN</name>
<feature type="domain" description="V-SNARE coiled-coil homology" evidence="13">
    <location>
        <begin position="216"/>
        <end position="276"/>
    </location>
</feature>
<evidence type="ECO:0000256" key="7">
    <source>
        <dbReference type="ARBA" id="ARBA00037493"/>
    </source>
</evidence>
<evidence type="ECO:0000256" key="10">
    <source>
        <dbReference type="SAM" id="MobiDB-lite"/>
    </source>
</evidence>
<accession>A0A8X8YVJ2</accession>
<keyword evidence="6 11" id="KW-0472">Membrane</keyword>
<dbReference type="GO" id="GO:0015031">
    <property type="term" value="P:protein transport"/>
    <property type="evidence" value="ECO:0007669"/>
    <property type="project" value="UniProtKB-KW"/>
</dbReference>
<dbReference type="Pfam" id="PF13774">
    <property type="entry name" value="Longin"/>
    <property type="match status" value="1"/>
</dbReference>
<dbReference type="SMART" id="SM01270">
    <property type="entry name" value="Longin"/>
    <property type="match status" value="1"/>
</dbReference>
<dbReference type="Gene3D" id="3.30.450.50">
    <property type="entry name" value="Longin domain"/>
    <property type="match status" value="1"/>
</dbReference>
<evidence type="ECO:0000256" key="9">
    <source>
        <dbReference type="PROSITE-ProRule" id="PRU00290"/>
    </source>
</evidence>
<comment type="similarity">
    <text evidence="1">Belongs to the synaptobrevin family.</text>
</comment>
<dbReference type="AlphaFoldDB" id="A0A8X8YVJ2"/>
<keyword evidence="4" id="KW-0653">Protein transport</keyword>
<protein>
    <recommendedName>
        <fullName evidence="16">Vesicle-associated membrane protein 72</fullName>
    </recommendedName>
</protein>
<dbReference type="PANTHER" id="PTHR21136">
    <property type="entry name" value="SNARE PROTEINS"/>
    <property type="match status" value="1"/>
</dbReference>
<dbReference type="SUPFAM" id="SSF64356">
    <property type="entry name" value="SNARE-like"/>
    <property type="match status" value="1"/>
</dbReference>
<dbReference type="CDD" id="cd15843">
    <property type="entry name" value="R-SNARE"/>
    <property type="match status" value="1"/>
</dbReference>
<keyword evidence="2" id="KW-0813">Transport</keyword>
<evidence type="ECO:0000256" key="3">
    <source>
        <dbReference type="ARBA" id="ARBA00022692"/>
    </source>
</evidence>
<dbReference type="SUPFAM" id="SSF58038">
    <property type="entry name" value="SNARE fusion complex"/>
    <property type="match status" value="1"/>
</dbReference>
<keyword evidence="3 11" id="KW-0812">Transmembrane</keyword>
<comment type="function">
    <text evidence="7">Involved in the targeting and/or fusion of transport vesicles to their target membrane.</text>
</comment>
<comment type="subcellular location">
    <subcellularLocation>
        <location evidence="8">Endomembrane system</location>
        <topology evidence="8">Single-pass type IV membrane protein</topology>
    </subcellularLocation>
</comment>
<dbReference type="Pfam" id="PF00957">
    <property type="entry name" value="Synaptobrevin"/>
    <property type="match status" value="1"/>
</dbReference>
<feature type="compositionally biased region" description="Basic and acidic residues" evidence="10">
    <location>
        <begin position="164"/>
        <end position="174"/>
    </location>
</feature>
<feature type="domain" description="Longin" evidence="12">
    <location>
        <begin position="1"/>
        <end position="115"/>
    </location>
</feature>
<evidence type="ECO:0000313" key="15">
    <source>
        <dbReference type="Proteomes" id="UP000298416"/>
    </source>
</evidence>
<dbReference type="GO" id="GO:0016192">
    <property type="term" value="P:vesicle-mediated transport"/>
    <property type="evidence" value="ECO:0007669"/>
    <property type="project" value="InterPro"/>
</dbReference>
<evidence type="ECO:0000256" key="1">
    <source>
        <dbReference type="ARBA" id="ARBA00008025"/>
    </source>
</evidence>
<dbReference type="CDD" id="cd14824">
    <property type="entry name" value="Longin"/>
    <property type="match status" value="1"/>
</dbReference>
<evidence type="ECO:0000256" key="5">
    <source>
        <dbReference type="ARBA" id="ARBA00022989"/>
    </source>
</evidence>
<evidence type="ECO:0000256" key="8">
    <source>
        <dbReference type="ARBA" id="ARBA00046280"/>
    </source>
</evidence>
<evidence type="ECO:0008006" key="16">
    <source>
        <dbReference type="Google" id="ProtNLM"/>
    </source>
</evidence>
<keyword evidence="5 11" id="KW-1133">Transmembrane helix</keyword>
<dbReference type="InterPro" id="IPR001388">
    <property type="entry name" value="Synaptobrevin-like"/>
</dbReference>
<keyword evidence="15" id="KW-1185">Reference proteome</keyword>
<evidence type="ECO:0000259" key="12">
    <source>
        <dbReference type="PROSITE" id="PS50859"/>
    </source>
</evidence>
<dbReference type="PANTHER" id="PTHR21136:SF169">
    <property type="entry name" value="VESICLE-ASSOCIATED MEMBRANE PROTEIN 727"/>
    <property type="match status" value="1"/>
</dbReference>
<dbReference type="InterPro" id="IPR042855">
    <property type="entry name" value="V_SNARE_CC"/>
</dbReference>
<evidence type="ECO:0000256" key="4">
    <source>
        <dbReference type="ARBA" id="ARBA00022927"/>
    </source>
</evidence>
<feature type="compositionally biased region" description="Polar residues" evidence="10">
    <location>
        <begin position="154"/>
        <end position="163"/>
    </location>
</feature>
<organism evidence="14">
    <name type="scientific">Salvia splendens</name>
    <name type="common">Scarlet sage</name>
    <dbReference type="NCBI Taxonomy" id="180675"/>
    <lineage>
        <taxon>Eukaryota</taxon>
        <taxon>Viridiplantae</taxon>
        <taxon>Streptophyta</taxon>
        <taxon>Embryophyta</taxon>
        <taxon>Tracheophyta</taxon>
        <taxon>Spermatophyta</taxon>
        <taxon>Magnoliopsida</taxon>
        <taxon>eudicotyledons</taxon>
        <taxon>Gunneridae</taxon>
        <taxon>Pentapetalae</taxon>
        <taxon>asterids</taxon>
        <taxon>lamiids</taxon>
        <taxon>Lamiales</taxon>
        <taxon>Lamiaceae</taxon>
        <taxon>Nepetoideae</taxon>
        <taxon>Mentheae</taxon>
        <taxon>Salviinae</taxon>
        <taxon>Salvia</taxon>
        <taxon>Salvia subgen. Calosphace</taxon>
        <taxon>core Calosphace</taxon>
    </lineage>
</organism>
<proteinExistence type="inferred from homology"/>
<sequence>MVPKGLIYSFVAKGTVVLAEHTPYSGNFSTIAVQCLQKLPSNSSKYTYSCDGHTFNFLLDSGFVFLVVADESMGRSIPFVFLERVKDDFKQRYGASIKSDDPHPLADDEDEDDLLFEDRFSIAYNLDREFGCVYTTAQGAHAVLYESSRGNEQAVQTEVSNNRGQRDNDGQHREGTFQSVPLLRKILNSDTLSRDSGLEEDAGNRSLKLYHILFFLYVRLFKTIDGAPTFASFVFTQVLDRGEKIELLVDKTDNLQFQADSFQRQGRQLRRQMWLQNIRMKAMIAGVVIVLLCLLWLMFR</sequence>
<dbReference type="PROSITE" id="PS50892">
    <property type="entry name" value="V_SNARE"/>
    <property type="match status" value="1"/>
</dbReference>
<dbReference type="FunFam" id="3.30.450.50:FF:000014">
    <property type="entry name" value="vesicle-associated membrane protein 727"/>
    <property type="match status" value="1"/>
</dbReference>
<evidence type="ECO:0000256" key="2">
    <source>
        <dbReference type="ARBA" id="ARBA00022448"/>
    </source>
</evidence>
<dbReference type="InterPro" id="IPR011012">
    <property type="entry name" value="Longin-like_dom_sf"/>
</dbReference>
<dbReference type="Gene3D" id="1.20.5.110">
    <property type="match status" value="1"/>
</dbReference>
<dbReference type="GO" id="GO:0012505">
    <property type="term" value="C:endomembrane system"/>
    <property type="evidence" value="ECO:0007669"/>
    <property type="project" value="UniProtKB-SubCell"/>
</dbReference>
<evidence type="ECO:0000313" key="14">
    <source>
        <dbReference type="EMBL" id="KAG6436383.1"/>
    </source>
</evidence>
<dbReference type="Proteomes" id="UP000298416">
    <property type="component" value="Unassembled WGS sequence"/>
</dbReference>
<keyword evidence="9" id="KW-0175">Coiled coil</keyword>
<dbReference type="InterPro" id="IPR051097">
    <property type="entry name" value="Synaptobrevin-like_transport"/>
</dbReference>
<reference evidence="14" key="2">
    <citation type="submission" date="2020-08" db="EMBL/GenBank/DDBJ databases">
        <title>Plant Genome Project.</title>
        <authorList>
            <person name="Zhang R.-G."/>
        </authorList>
    </citation>
    <scope>NUCLEOTIDE SEQUENCE</scope>
    <source>
        <strain evidence="14">Huo1</strain>
        <tissue evidence="14">Leaf</tissue>
    </source>
</reference>
<evidence type="ECO:0000256" key="6">
    <source>
        <dbReference type="ARBA" id="ARBA00023136"/>
    </source>
</evidence>
<dbReference type="PRINTS" id="PR00219">
    <property type="entry name" value="SYNAPTOBREVN"/>
</dbReference>
<dbReference type="EMBL" id="PNBA02000001">
    <property type="protein sequence ID" value="KAG6436383.1"/>
    <property type="molecule type" value="Genomic_DNA"/>
</dbReference>
<feature type="transmembrane region" description="Helical" evidence="11">
    <location>
        <begin position="280"/>
        <end position="299"/>
    </location>
</feature>
<dbReference type="InterPro" id="IPR010908">
    <property type="entry name" value="Longin_dom"/>
</dbReference>